<comment type="similarity">
    <text evidence="2">Belongs to the MGMT family.</text>
</comment>
<dbReference type="InterPro" id="IPR036631">
    <property type="entry name" value="MGMT_N_sf"/>
</dbReference>
<comment type="catalytic activity">
    <reaction evidence="8">
        <text>a 6-O-methyl-2'-deoxyguanosine in DNA + L-cysteinyl-[protein] = S-methyl-L-cysteinyl-[protein] + a 2'-deoxyguanosine in DNA</text>
        <dbReference type="Rhea" id="RHEA:24000"/>
        <dbReference type="Rhea" id="RHEA-COMP:10131"/>
        <dbReference type="Rhea" id="RHEA-COMP:10132"/>
        <dbReference type="Rhea" id="RHEA-COMP:11367"/>
        <dbReference type="Rhea" id="RHEA-COMP:11368"/>
        <dbReference type="ChEBI" id="CHEBI:29950"/>
        <dbReference type="ChEBI" id="CHEBI:82612"/>
        <dbReference type="ChEBI" id="CHEBI:85445"/>
        <dbReference type="ChEBI" id="CHEBI:85448"/>
        <dbReference type="EC" id="2.1.1.63"/>
    </reaction>
</comment>
<dbReference type="SUPFAM" id="SSF53155">
    <property type="entry name" value="Methylated DNA-protein cysteine methyltransferase domain"/>
    <property type="match status" value="1"/>
</dbReference>
<dbReference type="InterPro" id="IPR036217">
    <property type="entry name" value="MethylDNA_cys_MeTrfase_DNAb"/>
</dbReference>
<dbReference type="Gene3D" id="1.10.10.10">
    <property type="entry name" value="Winged helix-like DNA-binding domain superfamily/Winged helix DNA-binding domain"/>
    <property type="match status" value="1"/>
</dbReference>
<accession>A0A0F9X0M3</accession>
<keyword evidence="6" id="KW-0227">DNA damage</keyword>
<dbReference type="AlphaFoldDB" id="A0A0F9X0M3"/>
<dbReference type="GO" id="GO:0032259">
    <property type="term" value="P:methylation"/>
    <property type="evidence" value="ECO:0007669"/>
    <property type="project" value="UniProtKB-KW"/>
</dbReference>
<sequence length="176" mass="19239">MADESVSALTYAVWATAWGPTAAVVDGEDLCRFVLPHYRMDELEDLLRWEHPGCRRQDAAFEPLIELVRQYFNGQPVSFDTLSCHLPSETTFAGQVLRACRQIPFGETLSYRQLALRIGREDAARAVAAALGKNPIPLVVPCHRVTYADGRAGGFSAAGGVELKQRMLAMEAGASS</sequence>
<dbReference type="GO" id="GO:0006281">
    <property type="term" value="P:DNA repair"/>
    <property type="evidence" value="ECO:0007669"/>
    <property type="project" value="UniProtKB-KW"/>
</dbReference>
<dbReference type="GO" id="GO:0003908">
    <property type="term" value="F:methylated-DNA-[protein]-cysteine S-methyltransferase activity"/>
    <property type="evidence" value="ECO:0007669"/>
    <property type="project" value="UniProtKB-EC"/>
</dbReference>
<evidence type="ECO:0000256" key="5">
    <source>
        <dbReference type="ARBA" id="ARBA00022679"/>
    </source>
</evidence>
<comment type="catalytic activity">
    <reaction evidence="1">
        <text>a 4-O-methyl-thymidine in DNA + L-cysteinyl-[protein] = a thymidine in DNA + S-methyl-L-cysteinyl-[protein]</text>
        <dbReference type="Rhea" id="RHEA:53428"/>
        <dbReference type="Rhea" id="RHEA-COMP:10131"/>
        <dbReference type="Rhea" id="RHEA-COMP:10132"/>
        <dbReference type="Rhea" id="RHEA-COMP:13555"/>
        <dbReference type="Rhea" id="RHEA-COMP:13556"/>
        <dbReference type="ChEBI" id="CHEBI:29950"/>
        <dbReference type="ChEBI" id="CHEBI:82612"/>
        <dbReference type="ChEBI" id="CHEBI:137386"/>
        <dbReference type="ChEBI" id="CHEBI:137387"/>
        <dbReference type="EC" id="2.1.1.63"/>
    </reaction>
</comment>
<comment type="caution">
    <text evidence="10">The sequence shown here is derived from an EMBL/GenBank/DDBJ whole genome shotgun (WGS) entry which is preliminary data.</text>
</comment>
<evidence type="ECO:0000256" key="8">
    <source>
        <dbReference type="ARBA" id="ARBA00049348"/>
    </source>
</evidence>
<name>A0A0F9X0M3_9ZZZZ</name>
<evidence type="ECO:0000313" key="10">
    <source>
        <dbReference type="EMBL" id="KKN84918.1"/>
    </source>
</evidence>
<protein>
    <recommendedName>
        <fullName evidence="3">methylated-DNA--[protein]-cysteine S-methyltransferase</fullName>
        <ecNumber evidence="3">2.1.1.63</ecNumber>
    </recommendedName>
</protein>
<dbReference type="CDD" id="cd06445">
    <property type="entry name" value="ATase"/>
    <property type="match status" value="1"/>
</dbReference>
<dbReference type="NCBIfam" id="TIGR00589">
    <property type="entry name" value="ogt"/>
    <property type="match status" value="1"/>
</dbReference>
<dbReference type="FunFam" id="1.10.10.10:FF:000214">
    <property type="entry name" value="Methylated-DNA--protein-cysteine methyltransferase"/>
    <property type="match status" value="1"/>
</dbReference>
<keyword evidence="7" id="KW-0234">DNA repair</keyword>
<dbReference type="PANTHER" id="PTHR10815">
    <property type="entry name" value="METHYLATED-DNA--PROTEIN-CYSTEINE METHYLTRANSFERASE"/>
    <property type="match status" value="1"/>
</dbReference>
<gene>
    <name evidence="10" type="ORF">LCGC14_0284430</name>
</gene>
<evidence type="ECO:0000256" key="2">
    <source>
        <dbReference type="ARBA" id="ARBA00008711"/>
    </source>
</evidence>
<keyword evidence="5" id="KW-0808">Transferase</keyword>
<evidence type="ECO:0000256" key="1">
    <source>
        <dbReference type="ARBA" id="ARBA00001286"/>
    </source>
</evidence>
<dbReference type="PANTHER" id="PTHR10815:SF13">
    <property type="entry name" value="METHYLATED-DNA--PROTEIN-CYSTEINE METHYLTRANSFERASE"/>
    <property type="match status" value="1"/>
</dbReference>
<dbReference type="EMBL" id="LAZR01000165">
    <property type="protein sequence ID" value="KKN84918.1"/>
    <property type="molecule type" value="Genomic_DNA"/>
</dbReference>
<dbReference type="Pfam" id="PF01035">
    <property type="entry name" value="DNA_binding_1"/>
    <property type="match status" value="1"/>
</dbReference>
<evidence type="ECO:0000256" key="3">
    <source>
        <dbReference type="ARBA" id="ARBA00011918"/>
    </source>
</evidence>
<dbReference type="InterPro" id="IPR036388">
    <property type="entry name" value="WH-like_DNA-bd_sf"/>
</dbReference>
<keyword evidence="4" id="KW-0489">Methyltransferase</keyword>
<evidence type="ECO:0000256" key="7">
    <source>
        <dbReference type="ARBA" id="ARBA00023204"/>
    </source>
</evidence>
<evidence type="ECO:0000256" key="6">
    <source>
        <dbReference type="ARBA" id="ARBA00022763"/>
    </source>
</evidence>
<dbReference type="InterPro" id="IPR014048">
    <property type="entry name" value="MethylDNA_cys_MeTrfase_DNA-bd"/>
</dbReference>
<organism evidence="10">
    <name type="scientific">marine sediment metagenome</name>
    <dbReference type="NCBI Taxonomy" id="412755"/>
    <lineage>
        <taxon>unclassified sequences</taxon>
        <taxon>metagenomes</taxon>
        <taxon>ecological metagenomes</taxon>
    </lineage>
</organism>
<evidence type="ECO:0000256" key="4">
    <source>
        <dbReference type="ARBA" id="ARBA00022603"/>
    </source>
</evidence>
<evidence type="ECO:0000259" key="9">
    <source>
        <dbReference type="Pfam" id="PF01035"/>
    </source>
</evidence>
<dbReference type="EC" id="2.1.1.63" evidence="3"/>
<feature type="domain" description="Methylated-DNA-[protein]-cysteine S-methyltransferase DNA binding" evidence="9">
    <location>
        <begin position="92"/>
        <end position="172"/>
    </location>
</feature>
<dbReference type="SUPFAM" id="SSF46767">
    <property type="entry name" value="Methylated DNA-protein cysteine methyltransferase, C-terminal domain"/>
    <property type="match status" value="1"/>
</dbReference>
<proteinExistence type="inferred from homology"/>
<reference evidence="10" key="1">
    <citation type="journal article" date="2015" name="Nature">
        <title>Complex archaea that bridge the gap between prokaryotes and eukaryotes.</title>
        <authorList>
            <person name="Spang A."/>
            <person name="Saw J.H."/>
            <person name="Jorgensen S.L."/>
            <person name="Zaremba-Niedzwiedzka K."/>
            <person name="Martijn J."/>
            <person name="Lind A.E."/>
            <person name="van Eijk R."/>
            <person name="Schleper C."/>
            <person name="Guy L."/>
            <person name="Ettema T.J."/>
        </authorList>
    </citation>
    <scope>NUCLEOTIDE SEQUENCE</scope>
</reference>